<name>A0A1W5ZTY8_9BACI</name>
<protein>
    <submittedName>
        <fullName evidence="1">Uncharacterized protein</fullName>
    </submittedName>
</protein>
<dbReference type="STRING" id="402384.HM131_07770"/>
<accession>A0A1W5ZTY8</accession>
<sequence length="110" mass="12978">MFTFTDRVMKIFTQTSDKPLSPELFLKYTFQVEESVCKELEDYLVTIPSVIEVFNSPNINKIVYVQEINQYVTPTFYHILVLAKQRSEKYGQVFINEGHISEFTLKELQQ</sequence>
<gene>
    <name evidence="1" type="ORF">HM131_07770</name>
</gene>
<dbReference type="OrthoDB" id="4016818at2"/>
<evidence type="ECO:0000313" key="1">
    <source>
        <dbReference type="EMBL" id="ARI76745.1"/>
    </source>
</evidence>
<keyword evidence="2" id="KW-1185">Reference proteome</keyword>
<proteinExistence type="predicted"/>
<evidence type="ECO:0000313" key="2">
    <source>
        <dbReference type="Proteomes" id="UP000192527"/>
    </source>
</evidence>
<dbReference type="RefSeq" id="WP_085029222.1">
    <property type="nucleotide sequence ID" value="NZ_CP020772.1"/>
</dbReference>
<dbReference type="EMBL" id="CP020772">
    <property type="protein sequence ID" value="ARI76745.1"/>
    <property type="molecule type" value="Genomic_DNA"/>
</dbReference>
<dbReference type="AlphaFoldDB" id="A0A1W5ZTY8"/>
<dbReference type="Proteomes" id="UP000192527">
    <property type="component" value="Chromosome"/>
</dbReference>
<reference evidence="1 2" key="1">
    <citation type="submission" date="2017-04" db="EMBL/GenBank/DDBJ databases">
        <title>The whole genome sequencing and assembly of Halobacillus mangrovi strain.</title>
        <authorList>
            <person name="Lee S.-J."/>
            <person name="Park M.-K."/>
            <person name="Kim J.-Y."/>
            <person name="Lee Y.-J."/>
            <person name="Yi H."/>
            <person name="Bahn Y.-S."/>
            <person name="Kim J.F."/>
            <person name="Lee D.-W."/>
        </authorList>
    </citation>
    <scope>NUCLEOTIDE SEQUENCE [LARGE SCALE GENOMIC DNA]</scope>
    <source>
        <strain evidence="1 2">KTB 131</strain>
    </source>
</reference>
<dbReference type="KEGG" id="hmn:HM131_07770"/>
<organism evidence="1 2">
    <name type="scientific">Halobacillus mangrovi</name>
    <dbReference type="NCBI Taxonomy" id="402384"/>
    <lineage>
        <taxon>Bacteria</taxon>
        <taxon>Bacillati</taxon>
        <taxon>Bacillota</taxon>
        <taxon>Bacilli</taxon>
        <taxon>Bacillales</taxon>
        <taxon>Bacillaceae</taxon>
        <taxon>Halobacillus</taxon>
    </lineage>
</organism>